<dbReference type="PANTHER" id="PTHR44591">
    <property type="entry name" value="STRESS RESPONSE REGULATOR PROTEIN 1"/>
    <property type="match status" value="1"/>
</dbReference>
<dbReference type="InterPro" id="IPR001789">
    <property type="entry name" value="Sig_transdc_resp-reg_receiver"/>
</dbReference>
<dbReference type="InterPro" id="IPR011006">
    <property type="entry name" value="CheY-like_superfamily"/>
</dbReference>
<dbReference type="SUPFAM" id="SSF52172">
    <property type="entry name" value="CheY-like"/>
    <property type="match status" value="1"/>
</dbReference>
<evidence type="ECO:0000256" key="2">
    <source>
        <dbReference type="PROSITE-ProRule" id="PRU00169"/>
    </source>
</evidence>
<evidence type="ECO:0000259" key="3">
    <source>
        <dbReference type="PROSITE" id="PS50110"/>
    </source>
</evidence>
<dbReference type="RefSeq" id="WP_117384709.1">
    <property type="nucleotide sequence ID" value="NZ_QWDE01000005.1"/>
</dbReference>
<dbReference type="Pfam" id="PF00072">
    <property type="entry name" value="Response_reg"/>
    <property type="match status" value="1"/>
</dbReference>
<dbReference type="InterPro" id="IPR050595">
    <property type="entry name" value="Bact_response_regulator"/>
</dbReference>
<accession>A0A3E2NK12</accession>
<name>A0A3E2NK12_9SPHI</name>
<organism evidence="4 5">
    <name type="scientific">Mucilaginibacter terrenus</name>
    <dbReference type="NCBI Taxonomy" id="2482727"/>
    <lineage>
        <taxon>Bacteria</taxon>
        <taxon>Pseudomonadati</taxon>
        <taxon>Bacteroidota</taxon>
        <taxon>Sphingobacteriia</taxon>
        <taxon>Sphingobacteriales</taxon>
        <taxon>Sphingobacteriaceae</taxon>
        <taxon>Mucilaginibacter</taxon>
    </lineage>
</organism>
<keyword evidence="5" id="KW-1185">Reference proteome</keyword>
<dbReference type="EMBL" id="QWDE01000005">
    <property type="protein sequence ID" value="RFZ81342.1"/>
    <property type="molecule type" value="Genomic_DNA"/>
</dbReference>
<evidence type="ECO:0000256" key="1">
    <source>
        <dbReference type="ARBA" id="ARBA00022553"/>
    </source>
</evidence>
<evidence type="ECO:0000313" key="4">
    <source>
        <dbReference type="EMBL" id="RFZ81342.1"/>
    </source>
</evidence>
<dbReference type="Proteomes" id="UP000260823">
    <property type="component" value="Unassembled WGS sequence"/>
</dbReference>
<reference evidence="4 5" key="1">
    <citation type="submission" date="2018-08" db="EMBL/GenBank/DDBJ databases">
        <title>Mucilaginibacter terrae sp. nov., isolated from manganese diggings.</title>
        <authorList>
            <person name="Huang Y."/>
            <person name="Zhou Z."/>
        </authorList>
    </citation>
    <scope>NUCLEOTIDE SEQUENCE [LARGE SCALE GENOMIC DNA]</scope>
    <source>
        <strain evidence="4 5">ZH6</strain>
    </source>
</reference>
<dbReference type="GO" id="GO:0000160">
    <property type="term" value="P:phosphorelay signal transduction system"/>
    <property type="evidence" value="ECO:0007669"/>
    <property type="project" value="InterPro"/>
</dbReference>
<evidence type="ECO:0000313" key="5">
    <source>
        <dbReference type="Proteomes" id="UP000260823"/>
    </source>
</evidence>
<keyword evidence="1 2" id="KW-0597">Phosphoprotein</keyword>
<sequence length="124" mass="13800">MEKRILIVDDDAAILDVLNEALCGDGFSVKMAEGGDDVFKLIDEYQPDLVIIDYILNGINGGEICHQIKTNRKTSYLPVIILSAHPRVISSLGYYNCDEFIAKPFDLDYLLSKVHGLVEHASTK</sequence>
<gene>
    <name evidence="4" type="ORF">DYU05_18840</name>
</gene>
<feature type="domain" description="Response regulatory" evidence="3">
    <location>
        <begin position="4"/>
        <end position="118"/>
    </location>
</feature>
<proteinExistence type="predicted"/>
<dbReference type="OrthoDB" id="795853at2"/>
<dbReference type="PROSITE" id="PS50110">
    <property type="entry name" value="RESPONSE_REGULATORY"/>
    <property type="match status" value="1"/>
</dbReference>
<dbReference type="PANTHER" id="PTHR44591:SF3">
    <property type="entry name" value="RESPONSE REGULATORY DOMAIN-CONTAINING PROTEIN"/>
    <property type="match status" value="1"/>
</dbReference>
<protein>
    <submittedName>
        <fullName evidence="4">Response regulator</fullName>
    </submittedName>
</protein>
<comment type="caution">
    <text evidence="4">The sequence shown here is derived from an EMBL/GenBank/DDBJ whole genome shotgun (WGS) entry which is preliminary data.</text>
</comment>
<dbReference type="AlphaFoldDB" id="A0A3E2NK12"/>
<dbReference type="SMART" id="SM00448">
    <property type="entry name" value="REC"/>
    <property type="match status" value="1"/>
</dbReference>
<dbReference type="Gene3D" id="3.40.50.2300">
    <property type="match status" value="1"/>
</dbReference>
<feature type="modified residue" description="4-aspartylphosphate" evidence="2">
    <location>
        <position position="53"/>
    </location>
</feature>